<protein>
    <submittedName>
        <fullName evidence="2">Uncharacterized protein</fullName>
    </submittedName>
</protein>
<evidence type="ECO:0000256" key="1">
    <source>
        <dbReference type="SAM" id="MobiDB-lite"/>
    </source>
</evidence>
<feature type="compositionally biased region" description="Low complexity" evidence="1">
    <location>
        <begin position="191"/>
        <end position="204"/>
    </location>
</feature>
<sequence length="272" mass="29645">MFQKARVQTRLQSTTGRTMVSLCLNFRLKAGVYTITDFRSLFVFFTGSSSAPSTSVTRGRTQSRESEIRVRLQSASPTGSWTELDDVKRLLRGNRSTGISPTQSPNNTLPIPKKASVEPRTLPDSSGADQYGSLWSGSSVSSYMYNPNHSNLSSLYQPGVQNNLTLGSPSVNGGPSPVQSGSSAPVYGVQNNLTSPTPTTLSPTAANTHIGEALILYPVCPTSPPRRAHDSKKHLNTLAHSFALSLLNEDVFLSLHSLRRAEERLWNDHSRR</sequence>
<organism evidence="2 3">
    <name type="scientific">Oreochromis niloticus</name>
    <name type="common">Nile tilapia</name>
    <name type="synonym">Tilapia nilotica</name>
    <dbReference type="NCBI Taxonomy" id="8128"/>
    <lineage>
        <taxon>Eukaryota</taxon>
        <taxon>Metazoa</taxon>
        <taxon>Chordata</taxon>
        <taxon>Craniata</taxon>
        <taxon>Vertebrata</taxon>
        <taxon>Euteleostomi</taxon>
        <taxon>Actinopterygii</taxon>
        <taxon>Neopterygii</taxon>
        <taxon>Teleostei</taxon>
        <taxon>Neoteleostei</taxon>
        <taxon>Acanthomorphata</taxon>
        <taxon>Ovalentaria</taxon>
        <taxon>Cichlomorphae</taxon>
        <taxon>Cichliformes</taxon>
        <taxon>Cichlidae</taxon>
        <taxon>African cichlids</taxon>
        <taxon>Pseudocrenilabrinae</taxon>
        <taxon>Oreochromini</taxon>
        <taxon>Oreochromis</taxon>
    </lineage>
</organism>
<feature type="region of interest" description="Disordered" evidence="1">
    <location>
        <begin position="94"/>
        <end position="130"/>
    </location>
</feature>
<name>A0A669E4T0_ORENI</name>
<evidence type="ECO:0000313" key="3">
    <source>
        <dbReference type="Proteomes" id="UP000005207"/>
    </source>
</evidence>
<feature type="region of interest" description="Disordered" evidence="1">
    <location>
        <begin position="50"/>
        <end position="80"/>
    </location>
</feature>
<dbReference type="Ensembl" id="ENSONIT00000075859.1">
    <property type="protein sequence ID" value="ENSONIP00000066634.1"/>
    <property type="gene ID" value="ENSONIG00000029619.1"/>
</dbReference>
<evidence type="ECO:0000313" key="2">
    <source>
        <dbReference type="Ensembl" id="ENSONIP00000066634.1"/>
    </source>
</evidence>
<keyword evidence="3" id="KW-1185">Reference proteome</keyword>
<reference evidence="3" key="1">
    <citation type="submission" date="2012-01" db="EMBL/GenBank/DDBJ databases">
        <title>The Genome Sequence of Oreochromis niloticus (Nile Tilapia).</title>
        <authorList>
            <consortium name="Broad Institute Genome Assembly Team"/>
            <consortium name="Broad Institute Sequencing Platform"/>
            <person name="Di Palma F."/>
            <person name="Johnson J."/>
            <person name="Lander E.S."/>
            <person name="Lindblad-Toh K."/>
        </authorList>
    </citation>
    <scope>NUCLEOTIDE SEQUENCE [LARGE SCALE GENOMIC DNA]</scope>
</reference>
<proteinExistence type="predicted"/>
<accession>A0A669E4T0</accession>
<feature type="compositionally biased region" description="Polar residues" evidence="1">
    <location>
        <begin position="50"/>
        <end position="60"/>
    </location>
</feature>
<dbReference type="AlphaFoldDB" id="A0A669E4T0"/>
<dbReference type="InParanoid" id="A0A669E4T0"/>
<reference evidence="2" key="2">
    <citation type="submission" date="2025-08" db="UniProtKB">
        <authorList>
            <consortium name="Ensembl"/>
        </authorList>
    </citation>
    <scope>IDENTIFICATION</scope>
</reference>
<feature type="region of interest" description="Disordered" evidence="1">
    <location>
        <begin position="165"/>
        <end position="204"/>
    </location>
</feature>
<dbReference type="GeneTree" id="ENSGT01140000282595"/>
<dbReference type="Proteomes" id="UP000005207">
    <property type="component" value="Linkage group LG6"/>
</dbReference>
<reference evidence="2" key="3">
    <citation type="submission" date="2025-09" db="UniProtKB">
        <authorList>
            <consortium name="Ensembl"/>
        </authorList>
    </citation>
    <scope>IDENTIFICATION</scope>
</reference>
<feature type="compositionally biased region" description="Polar residues" evidence="1">
    <location>
        <begin position="94"/>
        <end position="109"/>
    </location>
</feature>
<feature type="compositionally biased region" description="Polar residues" evidence="1">
    <location>
        <begin position="165"/>
        <end position="183"/>
    </location>
</feature>